<name>A0ACB6Z1W8_THEGA</name>
<accession>A0ACB6Z1W8</accession>
<evidence type="ECO:0000313" key="2">
    <source>
        <dbReference type="Proteomes" id="UP000886501"/>
    </source>
</evidence>
<sequence length="338" mass="35353">MRFVASIIVLAAPLFVAAAPWKRQDSATNLLVLKFADVLEQLESKFYAEALAKFNKSDFTTAGFTNAQLAIEQFLSIQGDEATHSVALREGIKSLGSTPVDTCTFDFSKVLTDVTTMANVARLVENVGVTAYLGAAHLLSDPVLLTAAGSILTVEARHQTILNVLNAGTAIPQAFDFAFTPNEVLALAGPFISGCDLGIRANPSLAITNTGTVGVGTLLTFSSPAINGSTDGLFCQMLVGGLPFTISLPLAQCIVPDGINGPVALWVTSDSQPLINNPRDRAIDKLVAGPTIAFLDTKPQILGQLARTLGGTPPTVTNTVTPDQASSIISYASPLPTP</sequence>
<reference evidence="1" key="2">
    <citation type="journal article" date="2020" name="Nat. Commun.">
        <title>Large-scale genome sequencing of mycorrhizal fungi provides insights into the early evolution of symbiotic traits.</title>
        <authorList>
            <person name="Miyauchi S."/>
            <person name="Kiss E."/>
            <person name="Kuo A."/>
            <person name="Drula E."/>
            <person name="Kohler A."/>
            <person name="Sanchez-Garcia M."/>
            <person name="Morin E."/>
            <person name="Andreopoulos B."/>
            <person name="Barry K.W."/>
            <person name="Bonito G."/>
            <person name="Buee M."/>
            <person name="Carver A."/>
            <person name="Chen C."/>
            <person name="Cichocki N."/>
            <person name="Clum A."/>
            <person name="Culley D."/>
            <person name="Crous P.W."/>
            <person name="Fauchery L."/>
            <person name="Girlanda M."/>
            <person name="Hayes R.D."/>
            <person name="Keri Z."/>
            <person name="LaButti K."/>
            <person name="Lipzen A."/>
            <person name="Lombard V."/>
            <person name="Magnuson J."/>
            <person name="Maillard F."/>
            <person name="Murat C."/>
            <person name="Nolan M."/>
            <person name="Ohm R.A."/>
            <person name="Pangilinan J."/>
            <person name="Pereira M.F."/>
            <person name="Perotto S."/>
            <person name="Peter M."/>
            <person name="Pfister S."/>
            <person name="Riley R."/>
            <person name="Sitrit Y."/>
            <person name="Stielow J.B."/>
            <person name="Szollosi G."/>
            <person name="Zifcakova L."/>
            <person name="Stursova M."/>
            <person name="Spatafora J.W."/>
            <person name="Tedersoo L."/>
            <person name="Vaario L.M."/>
            <person name="Yamada A."/>
            <person name="Yan M."/>
            <person name="Wang P."/>
            <person name="Xu J."/>
            <person name="Bruns T."/>
            <person name="Baldrian P."/>
            <person name="Vilgalys R."/>
            <person name="Dunand C."/>
            <person name="Henrissat B."/>
            <person name="Grigoriev I.V."/>
            <person name="Hibbett D."/>
            <person name="Nagy L.G."/>
            <person name="Martin F.M."/>
        </authorList>
    </citation>
    <scope>NUCLEOTIDE SEQUENCE</scope>
    <source>
        <strain evidence="1">P2</strain>
    </source>
</reference>
<comment type="caution">
    <text evidence="1">The sequence shown here is derived from an EMBL/GenBank/DDBJ whole genome shotgun (WGS) entry which is preliminary data.</text>
</comment>
<keyword evidence="2" id="KW-1185">Reference proteome</keyword>
<dbReference type="Proteomes" id="UP000886501">
    <property type="component" value="Unassembled WGS sequence"/>
</dbReference>
<organism evidence="1 2">
    <name type="scientific">Thelephora ganbajun</name>
    <name type="common">Ganba fungus</name>
    <dbReference type="NCBI Taxonomy" id="370292"/>
    <lineage>
        <taxon>Eukaryota</taxon>
        <taxon>Fungi</taxon>
        <taxon>Dikarya</taxon>
        <taxon>Basidiomycota</taxon>
        <taxon>Agaricomycotina</taxon>
        <taxon>Agaricomycetes</taxon>
        <taxon>Thelephorales</taxon>
        <taxon>Thelephoraceae</taxon>
        <taxon>Thelephora</taxon>
    </lineage>
</organism>
<evidence type="ECO:0000313" key="1">
    <source>
        <dbReference type="EMBL" id="KAF9643557.1"/>
    </source>
</evidence>
<proteinExistence type="predicted"/>
<protein>
    <submittedName>
        <fullName evidence="1">Uncharacterized protein</fullName>
    </submittedName>
</protein>
<dbReference type="EMBL" id="MU118208">
    <property type="protein sequence ID" value="KAF9643557.1"/>
    <property type="molecule type" value="Genomic_DNA"/>
</dbReference>
<gene>
    <name evidence="1" type="ORF">BDM02DRAFT_3221793</name>
</gene>
<reference evidence="1" key="1">
    <citation type="submission" date="2019-10" db="EMBL/GenBank/DDBJ databases">
        <authorList>
            <consortium name="DOE Joint Genome Institute"/>
            <person name="Kuo A."/>
            <person name="Miyauchi S."/>
            <person name="Kiss E."/>
            <person name="Drula E."/>
            <person name="Kohler A."/>
            <person name="Sanchez-Garcia M."/>
            <person name="Andreopoulos B."/>
            <person name="Barry K.W."/>
            <person name="Bonito G."/>
            <person name="Buee M."/>
            <person name="Carver A."/>
            <person name="Chen C."/>
            <person name="Cichocki N."/>
            <person name="Clum A."/>
            <person name="Culley D."/>
            <person name="Crous P.W."/>
            <person name="Fauchery L."/>
            <person name="Girlanda M."/>
            <person name="Hayes R."/>
            <person name="Keri Z."/>
            <person name="Labutti K."/>
            <person name="Lipzen A."/>
            <person name="Lombard V."/>
            <person name="Magnuson J."/>
            <person name="Maillard F."/>
            <person name="Morin E."/>
            <person name="Murat C."/>
            <person name="Nolan M."/>
            <person name="Ohm R."/>
            <person name="Pangilinan J."/>
            <person name="Pereira M."/>
            <person name="Perotto S."/>
            <person name="Peter M."/>
            <person name="Riley R."/>
            <person name="Sitrit Y."/>
            <person name="Stielow B."/>
            <person name="Szollosi G."/>
            <person name="Zifcakova L."/>
            <person name="Stursova M."/>
            <person name="Spatafora J.W."/>
            <person name="Tedersoo L."/>
            <person name="Vaario L.-M."/>
            <person name="Yamada A."/>
            <person name="Yan M."/>
            <person name="Wang P."/>
            <person name="Xu J."/>
            <person name="Bruns T."/>
            <person name="Baldrian P."/>
            <person name="Vilgalys R."/>
            <person name="Henrissat B."/>
            <person name="Grigoriev I.V."/>
            <person name="Hibbett D."/>
            <person name="Nagy L.G."/>
            <person name="Martin F.M."/>
        </authorList>
    </citation>
    <scope>NUCLEOTIDE SEQUENCE</scope>
    <source>
        <strain evidence="1">P2</strain>
    </source>
</reference>